<comment type="caution">
    <text evidence="1">The sequence shown here is derived from an EMBL/GenBank/DDBJ whole genome shotgun (WGS) entry which is preliminary data.</text>
</comment>
<organism evidence="1 2">
    <name type="scientific">Boletus edulis BED1</name>
    <dbReference type="NCBI Taxonomy" id="1328754"/>
    <lineage>
        <taxon>Eukaryota</taxon>
        <taxon>Fungi</taxon>
        <taxon>Dikarya</taxon>
        <taxon>Basidiomycota</taxon>
        <taxon>Agaricomycotina</taxon>
        <taxon>Agaricomycetes</taxon>
        <taxon>Agaricomycetidae</taxon>
        <taxon>Boletales</taxon>
        <taxon>Boletineae</taxon>
        <taxon>Boletaceae</taxon>
        <taxon>Boletoideae</taxon>
        <taxon>Boletus</taxon>
    </lineage>
</organism>
<feature type="non-terminal residue" evidence="1">
    <location>
        <position position="1"/>
    </location>
</feature>
<accession>A0AAD4GCW4</accession>
<sequence length="441" mass="50487">FVPKFHLPAHIPECHWKYSFNFIKGVSRTDGEAPEHGWSTLNAATSSTKEMGPGHQHNTLNDLISDSNWKKFIGFGESILLKLKEAVPEQSEHQDDLREFEASLAEQYGMQLTKWKQDIKAWENDMSKLNPFEVKSHFITQMSVRLQLAMDDAQVTSILLHPNITASVLISTGIDLENQQRWLHLNSKKLGRHATKHQKLQHQKQCNVLMRCIEAWCSVQVLYMPCLASLWAMNSQEWEVVQLPPAEELPLWLPSALASKIPCDVNLQEIEWKLCIGQACDALEELRQALQSQSYMTHFKDRFLQGQGTNTHTWNSLKLVDAKVDASSDRYHAAYDALLMLVSPLLQVGKTSRWNSTLWFLKDDDAQAMTAGTEGCSSEGRRHVSWIWLVCGYSERTVESNADQDQQLNAICVEWCKAHARAYRWAEEVELLMEEQCHVLQ</sequence>
<reference evidence="1" key="1">
    <citation type="submission" date="2019-10" db="EMBL/GenBank/DDBJ databases">
        <authorList>
            <consortium name="DOE Joint Genome Institute"/>
            <person name="Kuo A."/>
            <person name="Miyauchi S."/>
            <person name="Kiss E."/>
            <person name="Drula E."/>
            <person name="Kohler A."/>
            <person name="Sanchez-Garcia M."/>
            <person name="Andreopoulos B."/>
            <person name="Barry K.W."/>
            <person name="Bonito G."/>
            <person name="Buee M."/>
            <person name="Carver A."/>
            <person name="Chen C."/>
            <person name="Cichocki N."/>
            <person name="Clum A."/>
            <person name="Culley D."/>
            <person name="Crous P.W."/>
            <person name="Fauchery L."/>
            <person name="Girlanda M."/>
            <person name="Hayes R."/>
            <person name="Keri Z."/>
            <person name="LaButti K."/>
            <person name="Lipzen A."/>
            <person name="Lombard V."/>
            <person name="Magnuson J."/>
            <person name="Maillard F."/>
            <person name="Morin E."/>
            <person name="Murat C."/>
            <person name="Nolan M."/>
            <person name="Ohm R."/>
            <person name="Pangilinan J."/>
            <person name="Pereira M."/>
            <person name="Perotto S."/>
            <person name="Peter M."/>
            <person name="Riley R."/>
            <person name="Sitrit Y."/>
            <person name="Stielow B."/>
            <person name="Szollosi G."/>
            <person name="Zifcakova L."/>
            <person name="Stursova M."/>
            <person name="Spatafora J.W."/>
            <person name="Tedersoo L."/>
            <person name="Vaario L.-M."/>
            <person name="Yamada A."/>
            <person name="Yan M."/>
            <person name="Wang P."/>
            <person name="Xu J."/>
            <person name="Bruns T."/>
            <person name="Baldrian P."/>
            <person name="Vilgalys R."/>
            <person name="Henrissat B."/>
            <person name="Grigoriev I.V."/>
            <person name="Hibbett D."/>
            <person name="Nagy L.G."/>
            <person name="Martin F.M."/>
        </authorList>
    </citation>
    <scope>NUCLEOTIDE SEQUENCE</scope>
    <source>
        <strain evidence="1">BED1</strain>
    </source>
</reference>
<dbReference type="Pfam" id="PF18758">
    <property type="entry name" value="KDZ"/>
    <property type="match status" value="1"/>
</dbReference>
<dbReference type="InterPro" id="IPR040521">
    <property type="entry name" value="KDZ"/>
</dbReference>
<feature type="non-terminal residue" evidence="1">
    <location>
        <position position="441"/>
    </location>
</feature>
<protein>
    <submittedName>
        <fullName evidence="1">Uncharacterized protein</fullName>
    </submittedName>
</protein>
<dbReference type="AlphaFoldDB" id="A0AAD4GCW4"/>
<evidence type="ECO:0000313" key="2">
    <source>
        <dbReference type="Proteomes" id="UP001194468"/>
    </source>
</evidence>
<dbReference type="EMBL" id="WHUW01000023">
    <property type="protein sequence ID" value="KAF8435931.1"/>
    <property type="molecule type" value="Genomic_DNA"/>
</dbReference>
<reference evidence="1" key="2">
    <citation type="journal article" date="2020" name="Nat. Commun.">
        <title>Large-scale genome sequencing of mycorrhizal fungi provides insights into the early evolution of symbiotic traits.</title>
        <authorList>
            <person name="Miyauchi S."/>
            <person name="Kiss E."/>
            <person name="Kuo A."/>
            <person name="Drula E."/>
            <person name="Kohler A."/>
            <person name="Sanchez-Garcia M."/>
            <person name="Morin E."/>
            <person name="Andreopoulos B."/>
            <person name="Barry K.W."/>
            <person name="Bonito G."/>
            <person name="Buee M."/>
            <person name="Carver A."/>
            <person name="Chen C."/>
            <person name="Cichocki N."/>
            <person name="Clum A."/>
            <person name="Culley D."/>
            <person name="Crous P.W."/>
            <person name="Fauchery L."/>
            <person name="Girlanda M."/>
            <person name="Hayes R.D."/>
            <person name="Keri Z."/>
            <person name="LaButti K."/>
            <person name="Lipzen A."/>
            <person name="Lombard V."/>
            <person name="Magnuson J."/>
            <person name="Maillard F."/>
            <person name="Murat C."/>
            <person name="Nolan M."/>
            <person name="Ohm R.A."/>
            <person name="Pangilinan J."/>
            <person name="Pereira M.F."/>
            <person name="Perotto S."/>
            <person name="Peter M."/>
            <person name="Pfister S."/>
            <person name="Riley R."/>
            <person name="Sitrit Y."/>
            <person name="Stielow J.B."/>
            <person name="Szollosi G."/>
            <person name="Zifcakova L."/>
            <person name="Stursova M."/>
            <person name="Spatafora J.W."/>
            <person name="Tedersoo L."/>
            <person name="Vaario L.M."/>
            <person name="Yamada A."/>
            <person name="Yan M."/>
            <person name="Wang P."/>
            <person name="Xu J."/>
            <person name="Bruns T."/>
            <person name="Baldrian P."/>
            <person name="Vilgalys R."/>
            <person name="Dunand C."/>
            <person name="Henrissat B."/>
            <person name="Grigoriev I.V."/>
            <person name="Hibbett D."/>
            <person name="Nagy L.G."/>
            <person name="Martin F.M."/>
        </authorList>
    </citation>
    <scope>NUCLEOTIDE SEQUENCE</scope>
    <source>
        <strain evidence="1">BED1</strain>
    </source>
</reference>
<name>A0AAD4GCW4_BOLED</name>
<dbReference type="Proteomes" id="UP001194468">
    <property type="component" value="Unassembled WGS sequence"/>
</dbReference>
<proteinExistence type="predicted"/>
<keyword evidence="2" id="KW-1185">Reference proteome</keyword>
<evidence type="ECO:0000313" key="1">
    <source>
        <dbReference type="EMBL" id="KAF8435931.1"/>
    </source>
</evidence>
<gene>
    <name evidence="1" type="ORF">L210DRAFT_3352549</name>
</gene>